<dbReference type="InterPro" id="IPR013783">
    <property type="entry name" value="Ig-like_fold"/>
</dbReference>
<proteinExistence type="predicted"/>
<protein>
    <submittedName>
        <fullName evidence="3">IPT/TIG domain-containing protein</fullName>
    </submittedName>
</protein>
<dbReference type="RefSeq" id="WP_374036608.1">
    <property type="nucleotide sequence ID" value="NZ_CP169082.1"/>
</dbReference>
<dbReference type="SUPFAM" id="SSF103515">
    <property type="entry name" value="Autotransporter"/>
    <property type="match status" value="1"/>
</dbReference>
<dbReference type="SUPFAM" id="SSF81296">
    <property type="entry name" value="E set domains"/>
    <property type="match status" value="17"/>
</dbReference>
<dbReference type="Gene3D" id="2.40.128.130">
    <property type="entry name" value="Autotransporter beta-domain"/>
    <property type="match status" value="1"/>
</dbReference>
<sequence>MLQFRYPGASAPGARHSLFEAGLRAAVRSCADAGGALATLLAVLTVLTVWATPALAQAPTISNVMPITGGVAGGTNVQVDGSNYVAGSTSVTIGGTTIPAANVTVASATSLSFTTPAHAAGNVAVTVTTPNGTSGAAAGGFTYVAANAPVITSMSPGRAPANAVNPNFVVLTGTGFEGVTAVRFGGVDATVFGLGADGSLMAGAPVRGEGTVDIEVVTPNGVNTPNAASKFTYYGAPTITSAVLDPIRETVLITGTNLFDVSMVLIDNVDSPQFPRNNTDDATGTSILAFWDRGQPPRGSSATIQVFTREGMVQAVAQGVAVTPTLSGISPATGSTAGGTTVTLTGAEFVAGSTSVTIGGTTIPAASVTVSSTTSLSFAAPAHAAGNVAVTVTTAGGTSAAVSGGFTYVAPTPAPTLSAISPAMGSTAGGTTVTLTGTNFVAGSTSVTLGETTVPASSVTVAAPTSLSFVTPARAAGTVAVTVTTAGGTSGAVPGGFTYQASANGPVVTRLNPTAQDVGPDDVTYGVIEGLRLSGATEVTFGGVRSEFVVVLNDESIAAQIPYQAGGTVDVIVTTPDGSSEPSAASRFTYIGAPIITSYVIDEEGPVAHVYGANFHSNNRVIFGNERAFQVFASDDGTYLQASWRYVDTNVPTPAAEPISICNSVGCAYATAPWRVQPTIGAASASFGPPSGGTRVSLTGTGFIRRTTTVTVGGLAAADLTIDSSTSLSFTTPAHAAGVVEIALTTRGGVATSSFTYAGTPTLGAITPSTVPLTGATGVTLAGTDFVPGQTVVRVGDVQVTPTAVTGTTVIFDAPAHAAGTVDVVVTTPVGTSGPIAGGLTYAVPTPAPTLSGISPTSGPVAGGTSVTLTGSGFVTGSTSVTIGGTTVSAAGVTVVSATSLSFTTPAHAAGDVAVTVTTPNGTSAPGSFTYVGGALPVVEMLPGVLQGYVWDQYTPDYINVTGSGFTGATGVAIGDFPDNEFFVLSDTQILVVAPNGQGLVDIRVTTPSGTSLSHARSKFLFINAPPQITSVIAENIGFYEGEYLGSVRLVGSGLAAMRTISVAGVPADQFSSEGFNRDRPDVTQYTIIPAIRTFAGANGRLSVSFCNVLGCAYGESQVVAGPIPTAISPSSASAVGGTSLVVTGTGFVAGSTSVVIGGITVPASSVTVSSPTSLTFAAPAHAAGAVDVFVKSGNVTSDPLPGGFTYTAVAGPTLSAMSPSVGPTAGGTSVTLSGADFITGSTSVSIGGVVIPAASVTVNSGSSLTFTTPAHAEGVAAVTVTTPSGVSAPVSGGFTYVAAPTLATLSPSSGAIAGGTVVTLTGTGFVAGATSVTIGGETVSASGVTVNSATSLTFVAPAHAAGSVDVTVATPGGVSSVANGAFIYYGAPTAAVLSPSVGGGVGGTVVTLTGTGFVPGSTSIRIGGVQVAASNVTVTGSTSLSFSTPAHAVGRVDLTVTTPYGTTAPLIGAFTYALPTATALSPSTGPTTGGTVVTLTGTGFAAGSTSVMIGGEAVPASAVTVASATSLTFATPAHAAGAVDVTVTTLDGTSAPLIGQFTYVLPTPAPTLTAISPASGSLTGGTVVTLTGTDFVAGSTSVTIGETTVAAASVTVASTTSLSFTTPAHAAGNVAVTVTTAGGTSAAVSGGFTYFAPTPASTLSAISPATGSTAGGTSVTLTGTDFVVGSTSVTIGGTTVAAANVTVASATSLTFATPAHAAGTVVVTVTTPNGTSSAVSGGFTYVAPTPAPALTAISPASGPTVGGTSVILTGTDFVAGSTSVTIGETIVPTASVTVSGATSLSFTTPAHVVGNVSVTVTTPNGTSAVVPGGFTYAAVSPPAPTTDAASVTVAYGSTANPVTLRVGGTAMSVDIASQAAHGVATASGLTITYMPNAGYGGPDSFTYTATGPGGVSLPGTVTVTVTPPTLTLDATALPAGRQGAAYSQTRTVSGGTGPYVYSIADGDLPAGLTLDGSIGEISGTPTTAGTSAFTVRARDASTGTGPYEALQPHLITVAASTPPVAGPVSLTVAAGSINNPVTLALTGGAAQTVAIATQASHGVATASGVTITYTPTAGYSGPDSFSYTATNGDGTSVPATVTITVSAAPPVVVAPIANAVSVTVAADSRDNPVALNMTGGTALTVAVANPPSHGSTSVTGLTISYTPNPGYSGPDSFTYTAGNAGGTSLPATVSLTVSPPTLTLSGIELSGEVGVAYSQAISAASGAAPYVFTLASGSDPLPPGLSFANGVLSGTPTAEGTFNLVVRATDVHGATGTRTYVLVIVPASPVIAAPRAGGVSATVDFGSIDNDIGAALSGGEARSVSIASSPANGSVRVSGLGFLYSPAAGFHGQDSFTYTASGPGGVSAPATVSVTVSPPTPPVIVAPTGPVVVPPLPPVTSGSPQAMTVDLSALVSGPIDGFRVTTTGFHGAVEIVQGGAAISSGAKGEDGALRAAGGGFRLVYRPAANFMGTETITLVAFGPGGDSRPLSFTFQVAGKAPDLSAQVASNGQVGLTPTAGLVGGPFQGLRITRAPAFGAAVVQGATIVFTPGSDGGGATSLDYVIDLPFGSSAAGRIDLVANRVPAAQALTARTLQGRAVVTRISDGAGGPFTAAAVVSVSPTTAGVATIANTGGAYDLTFAPTGAFAGEAVVTFSLANAFGTTNGVLTVMVEARADPGLNPDVRGAASGQVAAARRFTDAQVGNFQRRLQDLRNGTNASSNDLGLNLGFGMNDDMRDPRTALRQRLGMGSSRQNVSALDPDRERELLTAEIWAARARAGDVPVEDSVETMNFGSAGESPVSRAGALGFWTAGMVDWGRQDASGQRDTRFTTQGVSGGLDLRLDDRLIVGGGLGYGEDRSRIGESGAATDGQAITGALYASWRPTRSLYLESVLGFADLRFDTRRRTSAMDGGPSGQVEGERSGDIRFASLSVGQMVQNGGLSGDVYGRLDARQMRLDAFTETGGGLSSLTWDALSQDSLSANLGASLRWSLPTRRHGLFLPSIRLEWSHELKDIGLQGVRYADWAASPTYLVPLDAWSRESLNLNLGVEWTLSDRLALSLGYRAMVGDASSSQGGQIGLKYGW</sequence>
<dbReference type="InterPro" id="IPR052387">
    <property type="entry name" value="Fibrocystin"/>
</dbReference>
<dbReference type="InterPro" id="IPR015919">
    <property type="entry name" value="Cadherin-like_sf"/>
</dbReference>
<reference evidence="4" key="1">
    <citation type="journal article" date="2019" name="Int. J. Syst. Evol. Microbiol.">
        <title>The Global Catalogue of Microorganisms (GCM) 10K type strain sequencing project: providing services to taxonomists for standard genome sequencing and annotation.</title>
        <authorList>
            <consortium name="The Broad Institute Genomics Platform"/>
            <consortium name="The Broad Institute Genome Sequencing Center for Infectious Disease"/>
            <person name="Wu L."/>
            <person name="Ma J."/>
        </authorList>
    </citation>
    <scope>NUCLEOTIDE SEQUENCE [LARGE SCALE GENOMIC DNA]</scope>
    <source>
        <strain evidence="4">JCM 12125</strain>
    </source>
</reference>
<dbReference type="PROSITE" id="PS51208">
    <property type="entry name" value="AUTOTRANSPORTER"/>
    <property type="match status" value="1"/>
</dbReference>
<feature type="domain" description="Autotransporter" evidence="2">
    <location>
        <begin position="2799"/>
        <end position="3081"/>
    </location>
</feature>
<dbReference type="Proteomes" id="UP001596152">
    <property type="component" value="Unassembled WGS sequence"/>
</dbReference>
<dbReference type="Gene3D" id="2.60.40.10">
    <property type="entry name" value="Immunoglobulins"/>
    <property type="match status" value="19"/>
</dbReference>
<dbReference type="Gene3D" id="2.60.40.3440">
    <property type="match status" value="4"/>
</dbReference>
<evidence type="ECO:0000313" key="4">
    <source>
        <dbReference type="Proteomes" id="UP001596152"/>
    </source>
</evidence>
<dbReference type="EMBL" id="JBHSLF010000043">
    <property type="protein sequence ID" value="MFC5345246.1"/>
    <property type="molecule type" value="Genomic_DNA"/>
</dbReference>
<gene>
    <name evidence="3" type="ORF">ACFPIE_15110</name>
</gene>
<organism evidence="3 4">
    <name type="scientific">Brevundimonas staleyi</name>
    <dbReference type="NCBI Taxonomy" id="74326"/>
    <lineage>
        <taxon>Bacteria</taxon>
        <taxon>Pseudomonadati</taxon>
        <taxon>Pseudomonadota</taxon>
        <taxon>Alphaproteobacteria</taxon>
        <taxon>Caulobacterales</taxon>
        <taxon>Caulobacteraceae</taxon>
        <taxon>Brevundimonas</taxon>
    </lineage>
</organism>
<dbReference type="InterPro" id="IPR005546">
    <property type="entry name" value="Autotransporte_beta"/>
</dbReference>
<evidence type="ECO:0000313" key="3">
    <source>
        <dbReference type="EMBL" id="MFC5345246.1"/>
    </source>
</evidence>
<evidence type="ECO:0000259" key="2">
    <source>
        <dbReference type="PROSITE" id="PS51208"/>
    </source>
</evidence>
<dbReference type="InterPro" id="IPR014756">
    <property type="entry name" value="Ig_E-set"/>
</dbReference>
<dbReference type="InterPro" id="IPR036709">
    <property type="entry name" value="Autotransporte_beta_dom_sf"/>
</dbReference>
<dbReference type="Pfam" id="PF01833">
    <property type="entry name" value="TIG"/>
    <property type="match status" value="15"/>
</dbReference>
<dbReference type="InterPro" id="IPR002909">
    <property type="entry name" value="IPT_dom"/>
</dbReference>
<dbReference type="Pfam" id="PF03797">
    <property type="entry name" value="Autotransporter"/>
    <property type="match status" value="1"/>
</dbReference>
<keyword evidence="4" id="KW-1185">Reference proteome</keyword>
<evidence type="ECO:0000256" key="1">
    <source>
        <dbReference type="ARBA" id="ARBA00022729"/>
    </source>
</evidence>
<dbReference type="SMART" id="SM00869">
    <property type="entry name" value="Autotransporter"/>
    <property type="match status" value="1"/>
</dbReference>
<dbReference type="SUPFAM" id="SSF49313">
    <property type="entry name" value="Cadherin-like"/>
    <property type="match status" value="2"/>
</dbReference>
<dbReference type="PANTHER" id="PTHR46769:SF2">
    <property type="entry name" value="FIBROCYSTIN-L ISOFORM 2 PRECURSOR-RELATED"/>
    <property type="match status" value="1"/>
</dbReference>
<dbReference type="PANTHER" id="PTHR46769">
    <property type="entry name" value="POLYCYSTIC KIDNEY AND HEPATIC DISEASE 1 (AUTOSOMAL RECESSIVE)-LIKE 1"/>
    <property type="match status" value="1"/>
</dbReference>
<accession>A0ABW0FV66</accession>
<name>A0ABW0FV66_9CAUL</name>
<keyword evidence="1" id="KW-0732">Signal</keyword>
<dbReference type="Pfam" id="PF17963">
    <property type="entry name" value="Big_9"/>
    <property type="match status" value="4"/>
</dbReference>
<dbReference type="CDD" id="cd00102">
    <property type="entry name" value="IPT"/>
    <property type="match status" value="10"/>
</dbReference>
<dbReference type="SMART" id="SM00429">
    <property type="entry name" value="IPT"/>
    <property type="match status" value="14"/>
</dbReference>
<comment type="caution">
    <text evidence="3">The sequence shown here is derived from an EMBL/GenBank/DDBJ whole genome shotgun (WGS) entry which is preliminary data.</text>
</comment>